<organism evidence="2 3">
    <name type="scientific">Exidia glandulosa HHB12029</name>
    <dbReference type="NCBI Taxonomy" id="1314781"/>
    <lineage>
        <taxon>Eukaryota</taxon>
        <taxon>Fungi</taxon>
        <taxon>Dikarya</taxon>
        <taxon>Basidiomycota</taxon>
        <taxon>Agaricomycotina</taxon>
        <taxon>Agaricomycetes</taxon>
        <taxon>Auriculariales</taxon>
        <taxon>Exidiaceae</taxon>
        <taxon>Exidia</taxon>
    </lineage>
</organism>
<feature type="region of interest" description="Disordered" evidence="1">
    <location>
        <begin position="79"/>
        <end position="133"/>
    </location>
</feature>
<protein>
    <submittedName>
        <fullName evidence="2">Uncharacterized protein</fullName>
    </submittedName>
</protein>
<dbReference type="Proteomes" id="UP000077266">
    <property type="component" value="Unassembled WGS sequence"/>
</dbReference>
<dbReference type="EMBL" id="KV426039">
    <property type="protein sequence ID" value="KZV90869.1"/>
    <property type="molecule type" value="Genomic_DNA"/>
</dbReference>
<evidence type="ECO:0000313" key="3">
    <source>
        <dbReference type="Proteomes" id="UP000077266"/>
    </source>
</evidence>
<feature type="compositionally biased region" description="Polar residues" evidence="1">
    <location>
        <begin position="152"/>
        <end position="168"/>
    </location>
</feature>
<reference evidence="2 3" key="1">
    <citation type="journal article" date="2016" name="Mol. Biol. Evol.">
        <title>Comparative Genomics of Early-Diverging Mushroom-Forming Fungi Provides Insights into the Origins of Lignocellulose Decay Capabilities.</title>
        <authorList>
            <person name="Nagy L.G."/>
            <person name="Riley R."/>
            <person name="Tritt A."/>
            <person name="Adam C."/>
            <person name="Daum C."/>
            <person name="Floudas D."/>
            <person name="Sun H."/>
            <person name="Yadav J.S."/>
            <person name="Pangilinan J."/>
            <person name="Larsson K.H."/>
            <person name="Matsuura K."/>
            <person name="Barry K."/>
            <person name="Labutti K."/>
            <person name="Kuo R."/>
            <person name="Ohm R.A."/>
            <person name="Bhattacharya S.S."/>
            <person name="Shirouzu T."/>
            <person name="Yoshinaga Y."/>
            <person name="Martin F.M."/>
            <person name="Grigoriev I.V."/>
            <person name="Hibbett D.S."/>
        </authorList>
    </citation>
    <scope>NUCLEOTIDE SEQUENCE [LARGE SCALE GENOMIC DNA]</scope>
    <source>
        <strain evidence="2 3">HHB12029</strain>
    </source>
</reference>
<gene>
    <name evidence="2" type="ORF">EXIGLDRAFT_719898</name>
</gene>
<feature type="region of interest" description="Disordered" evidence="1">
    <location>
        <begin position="149"/>
        <end position="268"/>
    </location>
</feature>
<keyword evidence="3" id="KW-1185">Reference proteome</keyword>
<dbReference type="InParanoid" id="A0A166ADJ6"/>
<sequence>MTHNTRFEQEWVDADDVQAWGAQNARASSASAPAGSLAGFSTAKVHVPQHVLAVGSGYSAHARAGVQVPSSTFQPVQAYQSHPGIARQDWSSTPAASSSRAGSAKPSSSSSKTSNVPAKPAVVTKKTATGKTAGKATATLDSFFKRQKSDVQDSPTSSALSNFPSASTRLPHAVPLPSSGNPRLPVLEEPSRPPLTTSNHPPILPAKPASQGPRQSGSVRPLGVTPTATSVAPMSKTIAPPPKPQAVADPTSSSTRSAEASRKRLGMGRAAGYVNKKFKTHHVVD</sequence>
<evidence type="ECO:0000313" key="2">
    <source>
        <dbReference type="EMBL" id="KZV90869.1"/>
    </source>
</evidence>
<dbReference type="AlphaFoldDB" id="A0A166ADJ6"/>
<evidence type="ECO:0000256" key="1">
    <source>
        <dbReference type="SAM" id="MobiDB-lite"/>
    </source>
</evidence>
<accession>A0A166ADJ6</accession>
<name>A0A166ADJ6_EXIGL</name>
<feature type="compositionally biased region" description="Low complexity" evidence="1">
    <location>
        <begin position="91"/>
        <end position="133"/>
    </location>
</feature>
<proteinExistence type="predicted"/>